<gene>
    <name evidence="1" type="ORF">KPL71_017841</name>
</gene>
<reference evidence="2" key="1">
    <citation type="journal article" date="2023" name="Hortic. Res.">
        <title>A chromosome-level phased genome enabling allele-level studies in sweet orange: a case study on citrus Huanglongbing tolerance.</title>
        <authorList>
            <person name="Wu B."/>
            <person name="Yu Q."/>
            <person name="Deng Z."/>
            <person name="Duan Y."/>
            <person name="Luo F."/>
            <person name="Gmitter F. Jr."/>
        </authorList>
    </citation>
    <scope>NUCLEOTIDE SEQUENCE [LARGE SCALE GENOMIC DNA]</scope>
    <source>
        <strain evidence="2">cv. Valencia</strain>
    </source>
</reference>
<proteinExistence type="predicted"/>
<comment type="caution">
    <text evidence="1">The sequence shown here is derived from an EMBL/GenBank/DDBJ whole genome shotgun (WGS) entry which is preliminary data.</text>
</comment>
<accession>A0ACB8JT55</accession>
<evidence type="ECO:0000313" key="2">
    <source>
        <dbReference type="Proteomes" id="UP000829398"/>
    </source>
</evidence>
<sequence>MATNKEQIERIEAELGETLSKLAESISTSNEIPSHSNDENAGSLRPCREESEGRRQQFPSRIAKLEFPRYSGDDPTEWCNRAVQFFEYQETTNEHKVTAYREERGTMTWITLVEELWARFGPTECEDFDEALSRVKQAGSLRDYQAFERLGNRVHGWATPTVPFKRLSWEEMQRRRAQGTGDSQTTEICYQGKQVQLRPIGTGVLGTFRHLPQRKGCENAVADALSRWPDSLTLNHLFVPQVVVSRKLRETILFEAHDTKIEGHSRVLHTYKRLAHQFYWPSMFQSVQEYVSRPSPTVPIYHVGSSTMHEVDKALMSHDELLFQLKRNLATTASRMKQGVDKNRREVEFQEGDMAFLKLQSHRQSSIFKCPHNKLANKFFGPYPILHKVGAVAYKLQLPEGAQIHLVFHVSLLKKVVGYWPSNNADLPSIDDEGVIILKPDSIIDT</sequence>
<keyword evidence="2" id="KW-1185">Reference proteome</keyword>
<dbReference type="EMBL" id="CM039175">
    <property type="protein sequence ID" value="KAH9735718.1"/>
    <property type="molecule type" value="Genomic_DNA"/>
</dbReference>
<protein>
    <submittedName>
        <fullName evidence="1">Uncharacterized protein</fullName>
    </submittedName>
</protein>
<evidence type="ECO:0000313" key="1">
    <source>
        <dbReference type="EMBL" id="KAH9735718.1"/>
    </source>
</evidence>
<organism evidence="1 2">
    <name type="scientific">Citrus sinensis</name>
    <name type="common">Sweet orange</name>
    <name type="synonym">Citrus aurantium var. sinensis</name>
    <dbReference type="NCBI Taxonomy" id="2711"/>
    <lineage>
        <taxon>Eukaryota</taxon>
        <taxon>Viridiplantae</taxon>
        <taxon>Streptophyta</taxon>
        <taxon>Embryophyta</taxon>
        <taxon>Tracheophyta</taxon>
        <taxon>Spermatophyta</taxon>
        <taxon>Magnoliopsida</taxon>
        <taxon>eudicotyledons</taxon>
        <taxon>Gunneridae</taxon>
        <taxon>Pentapetalae</taxon>
        <taxon>rosids</taxon>
        <taxon>malvids</taxon>
        <taxon>Sapindales</taxon>
        <taxon>Rutaceae</taxon>
        <taxon>Aurantioideae</taxon>
        <taxon>Citrus</taxon>
    </lineage>
</organism>
<dbReference type="Proteomes" id="UP000829398">
    <property type="component" value="Chromosome 6"/>
</dbReference>
<name>A0ACB8JT55_CITSI</name>